<dbReference type="VEuPathDB" id="CryptoDB:Cvel_11909"/>
<dbReference type="AlphaFoldDB" id="A0A0G4I8C3"/>
<name>A0A0G4I8C3_9ALVE</name>
<proteinExistence type="predicted"/>
<evidence type="ECO:0000313" key="1">
    <source>
        <dbReference type="EMBL" id="CEM53379.1"/>
    </source>
</evidence>
<reference evidence="1" key="1">
    <citation type="submission" date="2014-11" db="EMBL/GenBank/DDBJ databases">
        <authorList>
            <person name="Otto D Thomas"/>
            <person name="Naeem Raeece"/>
        </authorList>
    </citation>
    <scope>NUCLEOTIDE SEQUENCE</scope>
</reference>
<sequence length="461" mass="51376">MLQLGRETRKKAAYNGNLAREVQTRRGGWATVELLGSGETLKWRKGWWTVGSLFSSFPCWKELIIFCEIDDLMALAVSSRSNKRETLEGCEGMILDLDLHAWGTVMSVARAVSFVSAVRARLRSLRATVGTCDTVFLRQLLKHCSFMGHSHCPSLWLRRHAKSFTVFQDLQLEQPLQQSELIDVDDLIHTDTNENFDGAATEKKVARHLCKLVGVAVSEADPLPPPLASMLRKRCRDVVAVRLDASVFAAIGGASFPNMKELELSMGAGCGDARDLKILRRGPIARVREGDRVMHPEVIACRDALTREIARVPQLEKLGVHGHFQLRIVSQTLRTVECTYHNGKCVVMDLSGAPRVTKILLDRLHSYFPGILNPPSECQLLVEGEPFDTAQLVRGEHYGERSVDEMVDIFRNTIADEGQLQRVRLGANSIPHVTAESVQTYLARGVENFLHDSKEGSVVDD</sequence>
<gene>
    <name evidence="1" type="ORF">Cvel_11909</name>
</gene>
<protein>
    <submittedName>
        <fullName evidence="1">Uncharacterized protein</fullName>
    </submittedName>
</protein>
<organism evidence="1">
    <name type="scientific">Chromera velia CCMP2878</name>
    <dbReference type="NCBI Taxonomy" id="1169474"/>
    <lineage>
        <taxon>Eukaryota</taxon>
        <taxon>Sar</taxon>
        <taxon>Alveolata</taxon>
        <taxon>Colpodellida</taxon>
        <taxon>Chromeraceae</taxon>
        <taxon>Chromera</taxon>
    </lineage>
</organism>
<accession>A0A0G4I8C3</accession>
<dbReference type="EMBL" id="CDMZ01005655">
    <property type="protein sequence ID" value="CEM53379.1"/>
    <property type="molecule type" value="Genomic_DNA"/>
</dbReference>